<protein>
    <submittedName>
        <fullName evidence="1">Uncharacterized protein</fullName>
    </submittedName>
</protein>
<evidence type="ECO:0000313" key="1">
    <source>
        <dbReference type="EMBL" id="MBX64448.1"/>
    </source>
</evidence>
<dbReference type="AlphaFoldDB" id="A0A2P2QBS1"/>
<reference evidence="1" key="1">
    <citation type="submission" date="2018-02" db="EMBL/GenBank/DDBJ databases">
        <title>Rhizophora mucronata_Transcriptome.</title>
        <authorList>
            <person name="Meera S.P."/>
            <person name="Sreeshan A."/>
            <person name="Augustine A."/>
        </authorList>
    </citation>
    <scope>NUCLEOTIDE SEQUENCE</scope>
    <source>
        <tissue evidence="1">Leaf</tissue>
    </source>
</reference>
<organism evidence="1">
    <name type="scientific">Rhizophora mucronata</name>
    <name type="common">Asiatic mangrove</name>
    <dbReference type="NCBI Taxonomy" id="61149"/>
    <lineage>
        <taxon>Eukaryota</taxon>
        <taxon>Viridiplantae</taxon>
        <taxon>Streptophyta</taxon>
        <taxon>Embryophyta</taxon>
        <taxon>Tracheophyta</taxon>
        <taxon>Spermatophyta</taxon>
        <taxon>Magnoliopsida</taxon>
        <taxon>eudicotyledons</taxon>
        <taxon>Gunneridae</taxon>
        <taxon>Pentapetalae</taxon>
        <taxon>rosids</taxon>
        <taxon>fabids</taxon>
        <taxon>Malpighiales</taxon>
        <taxon>Rhizophoraceae</taxon>
        <taxon>Rhizophora</taxon>
    </lineage>
</organism>
<proteinExistence type="predicted"/>
<sequence length="45" mass="5443">MRSSKCIHSMDTPLRRKQKQIHELVPQNRSFHDIFILNLLAKFQH</sequence>
<dbReference type="EMBL" id="GGEC01083964">
    <property type="protein sequence ID" value="MBX64448.1"/>
    <property type="molecule type" value="Transcribed_RNA"/>
</dbReference>
<name>A0A2P2QBS1_RHIMU</name>
<accession>A0A2P2QBS1</accession>